<dbReference type="SUPFAM" id="SSF53098">
    <property type="entry name" value="Ribonuclease H-like"/>
    <property type="match status" value="1"/>
</dbReference>
<accession>A0A3L7ZNN4</accession>
<gene>
    <name evidence="2" type="ORF">D7V78_10500</name>
</gene>
<organism evidence="2 3">
    <name type="scientific">Parabacteroides distasonis</name>
    <dbReference type="NCBI Taxonomy" id="823"/>
    <lineage>
        <taxon>Bacteria</taxon>
        <taxon>Pseudomonadati</taxon>
        <taxon>Bacteroidota</taxon>
        <taxon>Bacteroidia</taxon>
        <taxon>Bacteroidales</taxon>
        <taxon>Tannerellaceae</taxon>
        <taxon>Parabacteroides</taxon>
    </lineage>
</organism>
<reference evidence="2 3" key="1">
    <citation type="submission" date="2018-09" db="EMBL/GenBank/DDBJ databases">
        <title>Murine metabolic-syndrome-specific gut microbial biobank.</title>
        <authorList>
            <person name="Liu C."/>
        </authorList>
    </citation>
    <scope>NUCLEOTIDE SEQUENCE [LARGE SCALE GENOMIC DNA]</scope>
    <source>
        <strain evidence="2 3">8-P5</strain>
    </source>
</reference>
<dbReference type="EMBL" id="RAYI01000018">
    <property type="protein sequence ID" value="RLT73319.1"/>
    <property type="molecule type" value="Genomic_DNA"/>
</dbReference>
<name>A0A3L7ZNN4_PARDI</name>
<dbReference type="Proteomes" id="UP000278164">
    <property type="component" value="Unassembled WGS sequence"/>
</dbReference>
<dbReference type="PROSITE" id="PS50994">
    <property type="entry name" value="INTEGRASE"/>
    <property type="match status" value="1"/>
</dbReference>
<dbReference type="InterPro" id="IPR036397">
    <property type="entry name" value="RNaseH_sf"/>
</dbReference>
<dbReference type="GO" id="GO:0003676">
    <property type="term" value="F:nucleic acid binding"/>
    <property type="evidence" value="ECO:0007669"/>
    <property type="project" value="InterPro"/>
</dbReference>
<proteinExistence type="predicted"/>
<dbReference type="Gene3D" id="3.30.420.10">
    <property type="entry name" value="Ribonuclease H-like superfamily/Ribonuclease H"/>
    <property type="match status" value="1"/>
</dbReference>
<evidence type="ECO:0000313" key="3">
    <source>
        <dbReference type="Proteomes" id="UP000278164"/>
    </source>
</evidence>
<dbReference type="InterPro" id="IPR001584">
    <property type="entry name" value="Integrase_cat-core"/>
</dbReference>
<dbReference type="OrthoDB" id="501284at2"/>
<protein>
    <submittedName>
        <fullName evidence="2">Transposase</fullName>
    </submittedName>
</protein>
<comment type="caution">
    <text evidence="2">The sequence shown here is derived from an EMBL/GenBank/DDBJ whole genome shotgun (WGS) entry which is preliminary data.</text>
</comment>
<feature type="domain" description="Integrase catalytic" evidence="1">
    <location>
        <begin position="264"/>
        <end position="455"/>
    </location>
</feature>
<evidence type="ECO:0000313" key="2">
    <source>
        <dbReference type="EMBL" id="RLT73319.1"/>
    </source>
</evidence>
<dbReference type="GO" id="GO:0015074">
    <property type="term" value="P:DNA integration"/>
    <property type="evidence" value="ECO:0007669"/>
    <property type="project" value="InterPro"/>
</dbReference>
<sequence>MDLLKVYNNYLYVSIQWLTRQGIGRNTINNWTKRNLLSTIRLSGSTFIPYDHIPDSTKSKLPSKDEILSIIENQKVISISEEYYNKMYSAYEKGFIKYLEHYQDIVNNDEKALRYAKLHAVWVVVMEIYDEFISVRKRPKLRELHEAFSKIYPGKYVYVRMSQTIKSIKENGIENNVIDHRGGRKPVFGPVHKKWVLDAVSSGKAYYSPFIYEKVCELCREHGYKTPSDSWVKNYISKVSPIVYPTRYGIDKGIGQLPYAGIIRATNPGDQWQIDGWRLPFYMEKYKTLTLFAVMDACSGRIVGYHIDFSENTETILKGLEHAAQTTNTLPLEILADNHSFNKTEEAEYFKGKIEKMGSRWTVSENPRYKSLIERSFGTFGTKFCKPMYGYIGEGIRTRRTNGRTVQELVDKYTKAGTFLTEEQIKLIAIQLVNEYNIKVCKTGQSPIDAYQALENKGIPIDKIGRMKLFIQPIPYTVRQGQINIKRENVVHEFQLNKDQYLILNNKKVNVRYVDFDQIYLFDLKNDRLIGCVPKKRYAHGAYANQTEEDIEILNKNKGRINGIKTAFKRQQAELARQAEAIDPEAAYAMNAKLTPKNIIEEFKENGMLAQEAARLGVNLDYVTNIPVFSEVQTYGKDEKKSRKRRESPMLATEKEIREFDINKYLNEDE</sequence>
<dbReference type="AlphaFoldDB" id="A0A3L7ZNN4"/>
<evidence type="ECO:0000259" key="1">
    <source>
        <dbReference type="PROSITE" id="PS50994"/>
    </source>
</evidence>
<dbReference type="InterPro" id="IPR012337">
    <property type="entry name" value="RNaseH-like_sf"/>
</dbReference>